<evidence type="ECO:0000256" key="1">
    <source>
        <dbReference type="ARBA" id="ARBA00022723"/>
    </source>
</evidence>
<protein>
    <recommendedName>
        <fullName evidence="3">DNA gyrase inhibitor YacG</fullName>
    </recommendedName>
</protein>
<comment type="cofactor">
    <cofactor evidence="3">
        <name>Zn(2+)</name>
        <dbReference type="ChEBI" id="CHEBI:29105"/>
    </cofactor>
    <text evidence="3">Binds 1 zinc ion.</text>
</comment>
<keyword evidence="1 3" id="KW-0479">Metal-binding</keyword>
<keyword evidence="5" id="KW-1185">Reference proteome</keyword>
<dbReference type="Proteomes" id="UP000095042">
    <property type="component" value="Unassembled WGS sequence"/>
</dbReference>
<dbReference type="RefSeq" id="WP_069623073.1">
    <property type="nucleotide sequence ID" value="NZ_LPWD01000057.1"/>
</dbReference>
<dbReference type="PANTHER" id="PTHR36150">
    <property type="entry name" value="DNA GYRASE INHIBITOR YACG"/>
    <property type="match status" value="1"/>
</dbReference>
<gene>
    <name evidence="3" type="primary">yacG</name>
    <name evidence="4" type="ORF">AUC71_00585</name>
</gene>
<dbReference type="GO" id="GO:0008657">
    <property type="term" value="F:DNA topoisomerase type II (double strand cut, ATP-hydrolyzing) inhibitor activity"/>
    <property type="evidence" value="ECO:0007669"/>
    <property type="project" value="UniProtKB-UniRule"/>
</dbReference>
<dbReference type="GO" id="GO:0006355">
    <property type="term" value="P:regulation of DNA-templated transcription"/>
    <property type="evidence" value="ECO:0007669"/>
    <property type="project" value="InterPro"/>
</dbReference>
<feature type="binding site" evidence="3">
    <location>
        <position position="31"/>
    </location>
    <ligand>
        <name>Zn(2+)</name>
        <dbReference type="ChEBI" id="CHEBI:29105"/>
    </ligand>
</feature>
<dbReference type="HAMAP" id="MF_00649">
    <property type="entry name" value="DNA_gyrase_inhibitor_YacG"/>
    <property type="match status" value="1"/>
</dbReference>
<evidence type="ECO:0000256" key="2">
    <source>
        <dbReference type="ARBA" id="ARBA00022833"/>
    </source>
</evidence>
<feature type="binding site" evidence="3">
    <location>
        <position position="19"/>
    </location>
    <ligand>
        <name>Zn(2+)</name>
        <dbReference type="ChEBI" id="CHEBI:29105"/>
    </ligand>
</feature>
<dbReference type="EMBL" id="LPWD01000057">
    <property type="protein sequence ID" value="ODS03728.1"/>
    <property type="molecule type" value="Genomic_DNA"/>
</dbReference>
<name>A0A1E3WD50_9HYPH</name>
<dbReference type="PANTHER" id="PTHR36150:SF1">
    <property type="entry name" value="DNA GYRASE INHIBITOR YACG"/>
    <property type="match status" value="1"/>
</dbReference>
<comment type="subunit">
    <text evidence="3">Interacts with GyrB.</text>
</comment>
<reference evidence="4 5" key="1">
    <citation type="journal article" date="2016" name="Environ. Microbiol.">
        <title>New Methyloceanibacter diversity from North Sea sediments includes methanotroph containing solely the soluble methane monooxygenase.</title>
        <authorList>
            <person name="Vekeman B."/>
            <person name="Kerckhof F.M."/>
            <person name="Cremers G."/>
            <person name="de Vos P."/>
            <person name="Vandamme P."/>
            <person name="Boon N."/>
            <person name="Op den Camp H.J."/>
            <person name="Heylen K."/>
        </authorList>
    </citation>
    <scope>NUCLEOTIDE SEQUENCE [LARGE SCALE GENOMIC DNA]</scope>
    <source>
        <strain evidence="4 5">R-67177</strain>
    </source>
</reference>
<feature type="binding site" evidence="3">
    <location>
        <position position="16"/>
    </location>
    <ligand>
        <name>Zn(2+)</name>
        <dbReference type="ChEBI" id="CHEBI:29105"/>
    </ligand>
</feature>
<dbReference type="InterPro" id="IPR013088">
    <property type="entry name" value="Znf_NHR/GATA"/>
</dbReference>
<feature type="binding site" evidence="3">
    <location>
        <position position="35"/>
    </location>
    <ligand>
        <name>Zn(2+)</name>
        <dbReference type="ChEBI" id="CHEBI:29105"/>
    </ligand>
</feature>
<dbReference type="GO" id="GO:0008270">
    <property type="term" value="F:zinc ion binding"/>
    <property type="evidence" value="ECO:0007669"/>
    <property type="project" value="UniProtKB-UniRule"/>
</dbReference>
<dbReference type="AlphaFoldDB" id="A0A1E3WD50"/>
<dbReference type="Gene3D" id="3.30.50.10">
    <property type="entry name" value="Erythroid Transcription Factor GATA-1, subunit A"/>
    <property type="match status" value="1"/>
</dbReference>
<organism evidence="4 5">
    <name type="scientific">Methyloceanibacter marginalis</name>
    <dbReference type="NCBI Taxonomy" id="1774971"/>
    <lineage>
        <taxon>Bacteria</taxon>
        <taxon>Pseudomonadati</taxon>
        <taxon>Pseudomonadota</taxon>
        <taxon>Alphaproteobacteria</taxon>
        <taxon>Hyphomicrobiales</taxon>
        <taxon>Hyphomicrobiaceae</taxon>
        <taxon>Methyloceanibacter</taxon>
    </lineage>
</organism>
<comment type="similarity">
    <text evidence="3">Belongs to the DNA gyrase inhibitor YacG family.</text>
</comment>
<comment type="function">
    <text evidence="3">Inhibits all the catalytic activities of DNA gyrase by preventing its interaction with DNA. Acts by binding directly to the C-terminal domain of GyrB, which probably disrupts DNA binding by the gyrase.</text>
</comment>
<comment type="caution">
    <text evidence="4">The sequence shown here is derived from an EMBL/GenBank/DDBJ whole genome shotgun (WGS) entry which is preliminary data.</text>
</comment>
<dbReference type="InterPro" id="IPR005584">
    <property type="entry name" value="DNA_gyrase_inhibitor_YacG"/>
</dbReference>
<dbReference type="SUPFAM" id="SSF57716">
    <property type="entry name" value="Glucocorticoid receptor-like (DNA-binding domain)"/>
    <property type="match status" value="1"/>
</dbReference>
<keyword evidence="2 3" id="KW-0862">Zinc</keyword>
<proteinExistence type="inferred from homology"/>
<dbReference type="NCBIfam" id="NF002362">
    <property type="entry name" value="PRK01343.1"/>
    <property type="match status" value="1"/>
</dbReference>
<evidence type="ECO:0000256" key="3">
    <source>
        <dbReference type="HAMAP-Rule" id="MF_00649"/>
    </source>
</evidence>
<accession>A0A1E3WD50</accession>
<dbReference type="OrthoDB" id="9809663at2"/>
<sequence>MTAKAGKPAQRKSAVCPVCGKPTEPAHRPFCSKRCAEIDLGRWLKGAYAVPGRPADKIDDEAE</sequence>
<dbReference type="Pfam" id="PF03884">
    <property type="entry name" value="YacG"/>
    <property type="match status" value="1"/>
</dbReference>
<evidence type="ECO:0000313" key="5">
    <source>
        <dbReference type="Proteomes" id="UP000095042"/>
    </source>
</evidence>
<evidence type="ECO:0000313" key="4">
    <source>
        <dbReference type="EMBL" id="ODS03728.1"/>
    </source>
</evidence>